<dbReference type="InterPro" id="IPR013106">
    <property type="entry name" value="Ig_V-set"/>
</dbReference>
<evidence type="ECO:0000256" key="8">
    <source>
        <dbReference type="SAM" id="Phobius"/>
    </source>
</evidence>
<dbReference type="InterPro" id="IPR013783">
    <property type="entry name" value="Ig-like_fold"/>
</dbReference>
<keyword evidence="7" id="KW-0325">Glycoprotein</keyword>
<dbReference type="AlphaFoldDB" id="A0A672GWF0"/>
<evidence type="ECO:0000256" key="2">
    <source>
        <dbReference type="ARBA" id="ARBA00022475"/>
    </source>
</evidence>
<dbReference type="InterPro" id="IPR052051">
    <property type="entry name" value="TCR_complex_component"/>
</dbReference>
<dbReference type="Pfam" id="PF07686">
    <property type="entry name" value="V-set"/>
    <property type="match status" value="1"/>
</dbReference>
<comment type="subcellular location">
    <subcellularLocation>
        <location evidence="1">Cell membrane</location>
    </subcellularLocation>
</comment>
<dbReference type="Ensembl" id="ENSSFAT00005016446.1">
    <property type="protein sequence ID" value="ENSSFAP00005015804.1"/>
    <property type="gene ID" value="ENSSFAG00005008423.1"/>
</dbReference>
<dbReference type="GO" id="GO:0005886">
    <property type="term" value="C:plasma membrane"/>
    <property type="evidence" value="ECO:0007669"/>
    <property type="project" value="UniProtKB-SubCell"/>
</dbReference>
<evidence type="ECO:0000256" key="9">
    <source>
        <dbReference type="SAM" id="SignalP"/>
    </source>
</evidence>
<feature type="signal peptide" evidence="9">
    <location>
        <begin position="1"/>
        <end position="23"/>
    </location>
</feature>
<dbReference type="InterPro" id="IPR036179">
    <property type="entry name" value="Ig-like_dom_sf"/>
</dbReference>
<evidence type="ECO:0000256" key="7">
    <source>
        <dbReference type="ARBA" id="ARBA00023180"/>
    </source>
</evidence>
<proteinExistence type="predicted"/>
<dbReference type="SMART" id="SM00409">
    <property type="entry name" value="IG"/>
    <property type="match status" value="1"/>
</dbReference>
<evidence type="ECO:0000313" key="12">
    <source>
        <dbReference type="Proteomes" id="UP000472267"/>
    </source>
</evidence>
<evidence type="ECO:0000256" key="4">
    <source>
        <dbReference type="ARBA" id="ARBA00022859"/>
    </source>
</evidence>
<evidence type="ECO:0000256" key="5">
    <source>
        <dbReference type="ARBA" id="ARBA00023136"/>
    </source>
</evidence>
<dbReference type="GO" id="GO:0002376">
    <property type="term" value="P:immune system process"/>
    <property type="evidence" value="ECO:0007669"/>
    <property type="project" value="UniProtKB-KW"/>
</dbReference>
<evidence type="ECO:0000259" key="10">
    <source>
        <dbReference type="PROSITE" id="PS50835"/>
    </source>
</evidence>
<dbReference type="InterPro" id="IPR007110">
    <property type="entry name" value="Ig-like_dom"/>
</dbReference>
<reference evidence="11" key="2">
    <citation type="submission" date="2025-08" db="UniProtKB">
        <authorList>
            <consortium name="Ensembl"/>
        </authorList>
    </citation>
    <scope>IDENTIFICATION</scope>
</reference>
<organism evidence="11 12">
    <name type="scientific">Salarias fasciatus</name>
    <name type="common">Jewelled blenny</name>
    <name type="synonym">Blennius fasciatus</name>
    <dbReference type="NCBI Taxonomy" id="181472"/>
    <lineage>
        <taxon>Eukaryota</taxon>
        <taxon>Metazoa</taxon>
        <taxon>Chordata</taxon>
        <taxon>Craniata</taxon>
        <taxon>Vertebrata</taxon>
        <taxon>Euteleostomi</taxon>
        <taxon>Actinopterygii</taxon>
        <taxon>Neopterygii</taxon>
        <taxon>Teleostei</taxon>
        <taxon>Neoteleostei</taxon>
        <taxon>Acanthomorphata</taxon>
        <taxon>Ovalentaria</taxon>
        <taxon>Blenniimorphae</taxon>
        <taxon>Blenniiformes</taxon>
        <taxon>Blennioidei</taxon>
        <taxon>Blenniidae</taxon>
        <taxon>Salariinae</taxon>
        <taxon>Salarias</taxon>
    </lineage>
</organism>
<dbReference type="PANTHER" id="PTHR19433">
    <property type="entry name" value="T-CELL RECEPTOR ALPHA CHAIN V REGION-RELATED"/>
    <property type="match status" value="1"/>
</dbReference>
<keyword evidence="3 9" id="KW-0732">Signal</keyword>
<dbReference type="SUPFAM" id="SSF48726">
    <property type="entry name" value="Immunoglobulin"/>
    <property type="match status" value="1"/>
</dbReference>
<dbReference type="PROSITE" id="PS50835">
    <property type="entry name" value="IG_LIKE"/>
    <property type="match status" value="1"/>
</dbReference>
<reference evidence="11" key="1">
    <citation type="submission" date="2019-06" db="EMBL/GenBank/DDBJ databases">
        <authorList>
            <consortium name="Wellcome Sanger Institute Data Sharing"/>
        </authorList>
    </citation>
    <scope>NUCLEOTIDE SEQUENCE [LARGE SCALE GENOMIC DNA]</scope>
</reference>
<dbReference type="CDD" id="cd00099">
    <property type="entry name" value="IgV"/>
    <property type="match status" value="1"/>
</dbReference>
<keyword evidence="5 8" id="KW-0472">Membrane</keyword>
<dbReference type="Gene3D" id="2.60.40.10">
    <property type="entry name" value="Immunoglobulins"/>
    <property type="match status" value="1"/>
</dbReference>
<dbReference type="PANTHER" id="PTHR19433:SF133">
    <property type="entry name" value="IMMUNE-TYPE RECEPTOR 5 PRECURSOR-RELATED"/>
    <property type="match status" value="1"/>
</dbReference>
<feature type="transmembrane region" description="Helical" evidence="8">
    <location>
        <begin position="167"/>
        <end position="191"/>
    </location>
</feature>
<evidence type="ECO:0000313" key="11">
    <source>
        <dbReference type="Ensembl" id="ENSSFAP00005015804.1"/>
    </source>
</evidence>
<keyword evidence="8" id="KW-0812">Transmembrane</keyword>
<evidence type="ECO:0000256" key="1">
    <source>
        <dbReference type="ARBA" id="ARBA00004236"/>
    </source>
</evidence>
<keyword evidence="12" id="KW-1185">Reference proteome</keyword>
<sequence>MREANKLILVFFCSVLFWALCVPQKSQVSQPDAFETVELGDSATIRCFVMSPVSKRVWYKVTVERKLELVAMLDATHNSSVFVDESHQRYSVKFDWINNHLVISPVAWSDAGTYFCGAVHLDNIQFGSGTHLLLKGVELTNGYVLNCSVPSDGMDVPETHQTMRSPLPIAILGIFLLLVSCMITAGIYCLFTGSHCSHTTGTEEHVAHLKVMRPKKRDDTWSECVYFSVTEET</sequence>
<keyword evidence="4" id="KW-0391">Immunity</keyword>
<evidence type="ECO:0000256" key="3">
    <source>
        <dbReference type="ARBA" id="ARBA00022729"/>
    </source>
</evidence>
<accession>A0A672GWF0</accession>
<dbReference type="InParanoid" id="A0A672GWF0"/>
<evidence type="ECO:0000256" key="6">
    <source>
        <dbReference type="ARBA" id="ARBA00023157"/>
    </source>
</evidence>
<protein>
    <recommendedName>
        <fullName evidence="10">Ig-like domain-containing protein</fullName>
    </recommendedName>
</protein>
<dbReference type="GO" id="GO:0009617">
    <property type="term" value="P:response to bacterium"/>
    <property type="evidence" value="ECO:0007669"/>
    <property type="project" value="TreeGrafter"/>
</dbReference>
<feature type="chain" id="PRO_5025695004" description="Ig-like domain-containing protein" evidence="9">
    <location>
        <begin position="24"/>
        <end position="233"/>
    </location>
</feature>
<keyword evidence="6" id="KW-1015">Disulfide bond</keyword>
<dbReference type="Proteomes" id="UP000472267">
    <property type="component" value="Chromosome 10"/>
</dbReference>
<keyword evidence="2" id="KW-1003">Cell membrane</keyword>
<keyword evidence="8" id="KW-1133">Transmembrane helix</keyword>
<feature type="domain" description="Ig-like" evidence="10">
    <location>
        <begin position="23"/>
        <end position="120"/>
    </location>
</feature>
<reference evidence="11" key="3">
    <citation type="submission" date="2025-09" db="UniProtKB">
        <authorList>
            <consortium name="Ensembl"/>
        </authorList>
    </citation>
    <scope>IDENTIFICATION</scope>
</reference>
<name>A0A672GWF0_SALFA</name>
<dbReference type="InterPro" id="IPR003599">
    <property type="entry name" value="Ig_sub"/>
</dbReference>